<dbReference type="GO" id="GO:0004034">
    <property type="term" value="F:aldose 1-epimerase activity"/>
    <property type="evidence" value="ECO:0007669"/>
    <property type="project" value="TreeGrafter"/>
</dbReference>
<proteinExistence type="predicted"/>
<dbReference type="InterPro" id="IPR014718">
    <property type="entry name" value="GH-type_carb-bd"/>
</dbReference>
<accession>A0A3L8P4U4</accession>
<reference evidence="1 2" key="1">
    <citation type="submission" date="2018-10" db="EMBL/GenBank/DDBJ databases">
        <title>Marmoricola sp. 4Q3S-7 whole genome shotgun sequence.</title>
        <authorList>
            <person name="Li F."/>
        </authorList>
    </citation>
    <scope>NUCLEOTIDE SEQUENCE [LARGE SCALE GENOMIC DNA]</scope>
    <source>
        <strain evidence="1 2">4Q3S-7</strain>
    </source>
</reference>
<dbReference type="RefSeq" id="WP_121805222.1">
    <property type="nucleotide sequence ID" value="NZ_RDBE01000005.1"/>
</dbReference>
<dbReference type="InterPro" id="IPR008183">
    <property type="entry name" value="Aldose_1/G6P_1-epimerase"/>
</dbReference>
<keyword evidence="2" id="KW-1185">Reference proteome</keyword>
<dbReference type="AlphaFoldDB" id="A0A3L8P4U4"/>
<dbReference type="Pfam" id="PF01263">
    <property type="entry name" value="Aldose_epim"/>
    <property type="match status" value="1"/>
</dbReference>
<gene>
    <name evidence="1" type="ORF">D9V37_05880</name>
</gene>
<sequence>MIPPSGEQHVISSDGYEATITSVGATLRSLTHHGRDLVLGFAEDEMCSGGRGQTLLPWPNRLRDGAYTWDGHDQQLPLSEPARHNASHGLVRWCWFRPLAQDETSVELVYRLAAQPGYPWSLDVSVRYAVGADGLAVTVTVLNLAASAAPFAYGAHPYLTLGVPVDELTLALPGASRLTVDERKLPTGVQDVEGTPYDLRAGRELGELLLDDAFRRTGTDGVRLSDASGHGVELWADEAFGWFQAYTGDDQPALARRAVAVEPMTAPPDAFGSGADVIRLEPETSWSASWGLRSI</sequence>
<dbReference type="PANTHER" id="PTHR10091:SF0">
    <property type="entry name" value="GALACTOSE MUTAROTASE"/>
    <property type="match status" value="1"/>
</dbReference>
<dbReference type="CDD" id="cd09022">
    <property type="entry name" value="Aldose_epim_Ec_YihR"/>
    <property type="match status" value="1"/>
</dbReference>
<dbReference type="GO" id="GO:0030246">
    <property type="term" value="F:carbohydrate binding"/>
    <property type="evidence" value="ECO:0007669"/>
    <property type="project" value="InterPro"/>
</dbReference>
<dbReference type="SUPFAM" id="SSF74650">
    <property type="entry name" value="Galactose mutarotase-like"/>
    <property type="match status" value="1"/>
</dbReference>
<dbReference type="InterPro" id="IPR037480">
    <property type="entry name" value="YihR-like"/>
</dbReference>
<dbReference type="OrthoDB" id="4739604at2"/>
<comment type="caution">
    <text evidence="1">The sequence shown here is derived from an EMBL/GenBank/DDBJ whole genome shotgun (WGS) entry which is preliminary data.</text>
</comment>
<evidence type="ECO:0000313" key="1">
    <source>
        <dbReference type="EMBL" id="RLV50245.1"/>
    </source>
</evidence>
<protein>
    <submittedName>
        <fullName evidence="1">Aldose epimerase</fullName>
    </submittedName>
</protein>
<dbReference type="GO" id="GO:0033499">
    <property type="term" value="P:galactose catabolic process via UDP-galactose, Leloir pathway"/>
    <property type="evidence" value="ECO:0007669"/>
    <property type="project" value="TreeGrafter"/>
</dbReference>
<name>A0A3L8P4U4_9ACTN</name>
<dbReference type="Gene3D" id="2.70.98.10">
    <property type="match status" value="1"/>
</dbReference>
<evidence type="ECO:0000313" key="2">
    <source>
        <dbReference type="Proteomes" id="UP000281708"/>
    </source>
</evidence>
<dbReference type="GO" id="GO:0006006">
    <property type="term" value="P:glucose metabolic process"/>
    <property type="evidence" value="ECO:0007669"/>
    <property type="project" value="TreeGrafter"/>
</dbReference>
<dbReference type="InterPro" id="IPR011013">
    <property type="entry name" value="Gal_mutarotase_sf_dom"/>
</dbReference>
<dbReference type="EMBL" id="RDBE01000005">
    <property type="protein sequence ID" value="RLV50245.1"/>
    <property type="molecule type" value="Genomic_DNA"/>
</dbReference>
<dbReference type="Proteomes" id="UP000281708">
    <property type="component" value="Unassembled WGS sequence"/>
</dbReference>
<dbReference type="PANTHER" id="PTHR10091">
    <property type="entry name" value="ALDOSE-1-EPIMERASE"/>
    <property type="match status" value="1"/>
</dbReference>
<organism evidence="1 2">
    <name type="scientific">Nocardioides mangrovicus</name>
    <dbReference type="NCBI Taxonomy" id="2478913"/>
    <lineage>
        <taxon>Bacteria</taxon>
        <taxon>Bacillati</taxon>
        <taxon>Actinomycetota</taxon>
        <taxon>Actinomycetes</taxon>
        <taxon>Propionibacteriales</taxon>
        <taxon>Nocardioidaceae</taxon>
        <taxon>Nocardioides</taxon>
    </lineage>
</organism>